<evidence type="ECO:0000259" key="2">
    <source>
        <dbReference type="Pfam" id="PF25438"/>
    </source>
</evidence>
<dbReference type="Proteomes" id="UP001307849">
    <property type="component" value="Unassembled WGS sequence"/>
</dbReference>
<organism evidence="3 4">
    <name type="scientific">Arthrobotrys conoides</name>
    <dbReference type="NCBI Taxonomy" id="74498"/>
    <lineage>
        <taxon>Eukaryota</taxon>
        <taxon>Fungi</taxon>
        <taxon>Dikarya</taxon>
        <taxon>Ascomycota</taxon>
        <taxon>Pezizomycotina</taxon>
        <taxon>Orbiliomycetes</taxon>
        <taxon>Orbiliales</taxon>
        <taxon>Orbiliaceae</taxon>
        <taxon>Arthrobotrys</taxon>
    </lineage>
</organism>
<feature type="region of interest" description="Disordered" evidence="1">
    <location>
        <begin position="452"/>
        <end position="500"/>
    </location>
</feature>
<dbReference type="PANTHER" id="PTHR42031">
    <property type="entry name" value="KEY LIME PATHOGENICITY PROTEIN"/>
    <property type="match status" value="1"/>
</dbReference>
<feature type="compositionally biased region" description="Polar residues" evidence="1">
    <location>
        <begin position="192"/>
        <end position="222"/>
    </location>
</feature>
<evidence type="ECO:0000313" key="4">
    <source>
        <dbReference type="Proteomes" id="UP001307849"/>
    </source>
</evidence>
<feature type="region of interest" description="Disordered" evidence="1">
    <location>
        <begin position="184"/>
        <end position="222"/>
    </location>
</feature>
<evidence type="ECO:0000256" key="1">
    <source>
        <dbReference type="SAM" id="MobiDB-lite"/>
    </source>
</evidence>
<feature type="compositionally biased region" description="Basic and acidic residues" evidence="1">
    <location>
        <begin position="452"/>
        <end position="466"/>
    </location>
</feature>
<feature type="region of interest" description="Disordered" evidence="1">
    <location>
        <begin position="277"/>
        <end position="318"/>
    </location>
</feature>
<feature type="compositionally biased region" description="Polar residues" evidence="1">
    <location>
        <begin position="285"/>
        <end position="307"/>
    </location>
</feature>
<protein>
    <recommendedName>
        <fullName evidence="2">DUF7896 domain-containing protein</fullName>
    </recommendedName>
</protein>
<comment type="caution">
    <text evidence="3">The sequence shown here is derived from an EMBL/GenBank/DDBJ whole genome shotgun (WGS) entry which is preliminary data.</text>
</comment>
<sequence length="607" mass="67839">MEATSTRSPHDPVRQQFLRHLHWYLRQITNEMIQEAGENYDRKKRNDKFLNSLKFLADYVVKFNDGQEKGRETPAVVPRPSTTGIQTGLRTFIPNSSLQQQQPIPVEGRPQISVAPQQSELASLSHASLPRDRSFSEAQVLPGTVHNHLVGNTNMLSVSPTSALEATFSSMPSLQSSRVQSSESVPTVGGISPSQSPSNTNTIRNNLNSSINQTNTPSTMQNKPTTNFGFVAPQRKAPIGVTPLQKAAISTTAEIEASLAVVNDFLVPQRDTTVPQHTAAMATRPPSSRPTSLTGLNTTDVSDNNASQGRKRKRQKKQWCTLCNDHKEGFRGPHELARHINIQHQTKKTVFIVYDDSPGGDMFKNCKHCSRRKIYGQDYNAACHLRRAHFNKRLKTDTPEEREFKQLHPDFPPMEELRPWLRKCLVDVSKLKDGKYIDNQDEAILKVEPAVKAEDLTSSDQDKDQEMTDDEPLQPVGPATPPPDSEVEAEAPRPSMNDSMAHDNFFDFDFSEFRFQQPDFIFNSPPIAQPSTVPRTNNLNAIFAIQMQSMGISPEQILSDKVPDFIGIENNMFAPFGLPELPNNNVEALGIDGSFEDFDIDQFLQGP</sequence>
<proteinExistence type="predicted"/>
<dbReference type="PANTHER" id="PTHR42031:SF1">
    <property type="entry name" value="KEY LIME PATHOGENICITY PROTEIN"/>
    <property type="match status" value="1"/>
</dbReference>
<name>A0AAN8NCQ2_9PEZI</name>
<evidence type="ECO:0000313" key="3">
    <source>
        <dbReference type="EMBL" id="KAK6513688.1"/>
    </source>
</evidence>
<keyword evidence="4" id="KW-1185">Reference proteome</keyword>
<dbReference type="EMBL" id="JAVHJM010000005">
    <property type="protein sequence ID" value="KAK6513688.1"/>
    <property type="molecule type" value="Genomic_DNA"/>
</dbReference>
<gene>
    <name evidence="3" type="ORF">TWF506_008127</name>
</gene>
<dbReference type="AlphaFoldDB" id="A0AAN8NCQ2"/>
<accession>A0AAN8NCQ2</accession>
<reference evidence="3 4" key="1">
    <citation type="submission" date="2019-10" db="EMBL/GenBank/DDBJ databases">
        <authorList>
            <person name="Palmer J.M."/>
        </authorList>
    </citation>
    <scope>NUCLEOTIDE SEQUENCE [LARGE SCALE GENOMIC DNA]</scope>
    <source>
        <strain evidence="3 4">TWF506</strain>
    </source>
</reference>
<dbReference type="Pfam" id="PF25438">
    <property type="entry name" value="DUF7896"/>
    <property type="match status" value="1"/>
</dbReference>
<feature type="domain" description="DUF7896" evidence="2">
    <location>
        <begin position="362"/>
        <end position="423"/>
    </location>
</feature>
<dbReference type="InterPro" id="IPR057218">
    <property type="entry name" value="DUF7896"/>
</dbReference>